<accession>A0ABW5T7P7</accession>
<comment type="caution">
    <text evidence="1">The sequence shown here is derived from an EMBL/GenBank/DDBJ whole genome shotgun (WGS) entry which is preliminary data.</text>
</comment>
<dbReference type="EMBL" id="JBHULY010000003">
    <property type="protein sequence ID" value="MFD2724695.1"/>
    <property type="molecule type" value="Genomic_DNA"/>
</dbReference>
<dbReference type="InterPro" id="IPR036704">
    <property type="entry name" value="RraA/RraA-like_sf"/>
</dbReference>
<sequence>MDINVTIGSGDLAAFPDDNVVGDSDGVMIIPSSVAEEVTNEYEEMTLFEDFVLEQVPIVGLYPTTDQQTLIDFENWKNK</sequence>
<protein>
    <submittedName>
        <fullName evidence="1">Uncharacterized protein</fullName>
    </submittedName>
</protein>
<dbReference type="RefSeq" id="WP_380287980.1">
    <property type="nucleotide sequence ID" value="NZ_JBHULY010000003.1"/>
</dbReference>
<evidence type="ECO:0000313" key="2">
    <source>
        <dbReference type="Proteomes" id="UP001597476"/>
    </source>
</evidence>
<proteinExistence type="predicted"/>
<dbReference type="SUPFAM" id="SSF89562">
    <property type="entry name" value="RraA-like"/>
    <property type="match status" value="1"/>
</dbReference>
<dbReference type="Gene3D" id="3.50.30.40">
    <property type="entry name" value="Ribonuclease E inhibitor RraA/RraA-like"/>
    <property type="match status" value="1"/>
</dbReference>
<keyword evidence="2" id="KW-1185">Reference proteome</keyword>
<reference evidence="2" key="1">
    <citation type="journal article" date="2019" name="Int. J. Syst. Evol. Microbiol.">
        <title>The Global Catalogue of Microorganisms (GCM) 10K type strain sequencing project: providing services to taxonomists for standard genome sequencing and annotation.</title>
        <authorList>
            <consortium name="The Broad Institute Genomics Platform"/>
            <consortium name="The Broad Institute Genome Sequencing Center for Infectious Disease"/>
            <person name="Wu L."/>
            <person name="Ma J."/>
        </authorList>
    </citation>
    <scope>NUCLEOTIDE SEQUENCE [LARGE SCALE GENOMIC DNA]</scope>
    <source>
        <strain evidence="2">KCTC 42398</strain>
    </source>
</reference>
<organism evidence="1 2">
    <name type="scientific">Hyunsoonleella rubra</name>
    <dbReference type="NCBI Taxonomy" id="1737062"/>
    <lineage>
        <taxon>Bacteria</taxon>
        <taxon>Pseudomonadati</taxon>
        <taxon>Bacteroidota</taxon>
        <taxon>Flavobacteriia</taxon>
        <taxon>Flavobacteriales</taxon>
        <taxon>Flavobacteriaceae</taxon>
    </lineage>
</organism>
<dbReference type="Proteomes" id="UP001597476">
    <property type="component" value="Unassembled WGS sequence"/>
</dbReference>
<name>A0ABW5T7P7_9FLAO</name>
<evidence type="ECO:0000313" key="1">
    <source>
        <dbReference type="EMBL" id="MFD2724695.1"/>
    </source>
</evidence>
<gene>
    <name evidence="1" type="ORF">ACFSR8_00590</name>
</gene>